<sequence length="60" mass="6739">GMMPFEIATGEKPNLAQLPEFGCVVWVKIEGWGKLEACADEGRWVGFDGESKGHRVYWPK</sequence>
<reference evidence="3" key="1">
    <citation type="journal article" date="2014" name="Proc. Natl. Acad. Sci. U.S.A.">
        <title>Extensive sampling of basidiomycete genomes demonstrates inadequacy of the white-rot/brown-rot paradigm for wood decay fungi.</title>
        <authorList>
            <person name="Riley R."/>
            <person name="Salamov A.A."/>
            <person name="Brown D.W."/>
            <person name="Nagy L.G."/>
            <person name="Floudas D."/>
            <person name="Held B.W."/>
            <person name="Levasseur A."/>
            <person name="Lombard V."/>
            <person name="Morin E."/>
            <person name="Otillar R."/>
            <person name="Lindquist E.A."/>
            <person name="Sun H."/>
            <person name="LaButti K.M."/>
            <person name="Schmutz J."/>
            <person name="Jabbour D."/>
            <person name="Luo H."/>
            <person name="Baker S.E."/>
            <person name="Pisabarro A.G."/>
            <person name="Walton J.D."/>
            <person name="Blanchette R.A."/>
            <person name="Henrissat B."/>
            <person name="Martin F."/>
            <person name="Cullen D."/>
            <person name="Hibbett D.S."/>
            <person name="Grigoriev I.V."/>
        </authorList>
    </citation>
    <scope>NUCLEOTIDE SEQUENCE [LARGE SCALE GENOMIC DNA]</scope>
    <source>
        <strain evidence="3">FD-172 SS1</strain>
    </source>
</reference>
<dbReference type="InterPro" id="IPR057670">
    <property type="entry name" value="SH3_retrovirus"/>
</dbReference>
<feature type="domain" description="Retroviral polymerase SH3-like" evidence="1">
    <location>
        <begin position="23"/>
        <end position="60"/>
    </location>
</feature>
<feature type="non-terminal residue" evidence="2">
    <location>
        <position position="60"/>
    </location>
</feature>
<organism evidence="2 3">
    <name type="scientific">Botryobasidium botryosum (strain FD-172 SS1)</name>
    <dbReference type="NCBI Taxonomy" id="930990"/>
    <lineage>
        <taxon>Eukaryota</taxon>
        <taxon>Fungi</taxon>
        <taxon>Dikarya</taxon>
        <taxon>Basidiomycota</taxon>
        <taxon>Agaricomycotina</taxon>
        <taxon>Agaricomycetes</taxon>
        <taxon>Cantharellales</taxon>
        <taxon>Botryobasidiaceae</taxon>
        <taxon>Botryobasidium</taxon>
    </lineage>
</organism>
<gene>
    <name evidence="2" type="ORF">BOTBODRAFT_89046</name>
</gene>
<dbReference type="AlphaFoldDB" id="A0A067M646"/>
<dbReference type="EMBL" id="KL198070">
    <property type="protein sequence ID" value="KDQ10185.1"/>
    <property type="molecule type" value="Genomic_DNA"/>
</dbReference>
<proteinExistence type="predicted"/>
<keyword evidence="3" id="KW-1185">Reference proteome</keyword>
<evidence type="ECO:0000313" key="3">
    <source>
        <dbReference type="Proteomes" id="UP000027195"/>
    </source>
</evidence>
<protein>
    <recommendedName>
        <fullName evidence="1">Retroviral polymerase SH3-like domain-containing protein</fullName>
    </recommendedName>
</protein>
<feature type="non-terminal residue" evidence="2">
    <location>
        <position position="1"/>
    </location>
</feature>
<dbReference type="OrthoDB" id="2776596at2759"/>
<dbReference type="HOGENOM" id="CLU_085149_4_1_1"/>
<dbReference type="Pfam" id="PF25597">
    <property type="entry name" value="SH3_retrovirus"/>
    <property type="match status" value="1"/>
</dbReference>
<dbReference type="InParanoid" id="A0A067M646"/>
<evidence type="ECO:0000313" key="2">
    <source>
        <dbReference type="EMBL" id="KDQ10185.1"/>
    </source>
</evidence>
<dbReference type="Proteomes" id="UP000027195">
    <property type="component" value="Unassembled WGS sequence"/>
</dbReference>
<name>A0A067M646_BOTB1</name>
<evidence type="ECO:0000259" key="1">
    <source>
        <dbReference type="Pfam" id="PF25597"/>
    </source>
</evidence>
<accession>A0A067M646</accession>